<dbReference type="SUPFAM" id="SSF48403">
    <property type="entry name" value="Ankyrin repeat"/>
    <property type="match status" value="1"/>
</dbReference>
<evidence type="ECO:0000313" key="13">
    <source>
        <dbReference type="EnsemblMetazoa" id="BGLB040385-PA"/>
    </source>
</evidence>
<keyword evidence="7" id="KW-0969">Cilium</keyword>
<dbReference type="OrthoDB" id="10257049at2759"/>
<evidence type="ECO:0000256" key="11">
    <source>
        <dbReference type="SAM" id="MobiDB-lite"/>
    </source>
</evidence>
<dbReference type="VEuPathDB" id="VectorBase:BGLAX_040482"/>
<comment type="subcellular location">
    <subcellularLocation>
        <location evidence="1">Cell projection</location>
        <location evidence="1">Cilium</location>
    </subcellularLocation>
</comment>
<evidence type="ECO:0000256" key="9">
    <source>
        <dbReference type="PROSITE-ProRule" id="PRU00023"/>
    </source>
</evidence>
<dbReference type="PROSITE" id="PS50865">
    <property type="entry name" value="ZF_MYND_2"/>
    <property type="match status" value="1"/>
</dbReference>
<keyword evidence="6 9" id="KW-0040">ANK repeat</keyword>
<dbReference type="PROSITE" id="PS50297">
    <property type="entry name" value="ANK_REP_REGION"/>
    <property type="match status" value="2"/>
</dbReference>
<dbReference type="Proteomes" id="UP000076420">
    <property type="component" value="Unassembled WGS sequence"/>
</dbReference>
<evidence type="ECO:0000256" key="8">
    <source>
        <dbReference type="ARBA" id="ARBA00023273"/>
    </source>
</evidence>
<dbReference type="GO" id="GO:0008270">
    <property type="term" value="F:zinc ion binding"/>
    <property type="evidence" value="ECO:0007669"/>
    <property type="project" value="UniProtKB-KW"/>
</dbReference>
<organism evidence="13 14">
    <name type="scientific">Biomphalaria glabrata</name>
    <name type="common">Bloodfluke planorb</name>
    <name type="synonym">Freshwater snail</name>
    <dbReference type="NCBI Taxonomy" id="6526"/>
    <lineage>
        <taxon>Eukaryota</taxon>
        <taxon>Metazoa</taxon>
        <taxon>Spiralia</taxon>
        <taxon>Lophotrochozoa</taxon>
        <taxon>Mollusca</taxon>
        <taxon>Gastropoda</taxon>
        <taxon>Heterobranchia</taxon>
        <taxon>Euthyneura</taxon>
        <taxon>Panpulmonata</taxon>
        <taxon>Hygrophila</taxon>
        <taxon>Lymnaeoidea</taxon>
        <taxon>Planorbidae</taxon>
        <taxon>Biomphalaria</taxon>
    </lineage>
</organism>
<dbReference type="PANTHER" id="PTHR24150">
    <property type="entry name" value="ANKYRIN REPEAT AND MYND DOMAIN-CONTAINING PROTEIN 2"/>
    <property type="match status" value="1"/>
</dbReference>
<feature type="region of interest" description="Disordered" evidence="11">
    <location>
        <begin position="445"/>
        <end position="520"/>
    </location>
</feature>
<dbReference type="EnsemblMetazoa" id="BGLB040385-RA">
    <property type="protein sequence ID" value="BGLB040385-PA"/>
    <property type="gene ID" value="BGLB040385"/>
</dbReference>
<evidence type="ECO:0000256" key="5">
    <source>
        <dbReference type="ARBA" id="ARBA00022833"/>
    </source>
</evidence>
<dbReference type="SUPFAM" id="SSF144232">
    <property type="entry name" value="HIT/MYND zinc finger-like"/>
    <property type="match status" value="1"/>
</dbReference>
<dbReference type="AlphaFoldDB" id="A0A2C9MAI1"/>
<protein>
    <recommendedName>
        <fullName evidence="12">MYND-type domain-containing protein</fullName>
    </recommendedName>
</protein>
<keyword evidence="3" id="KW-0677">Repeat</keyword>
<keyword evidence="2" id="KW-0479">Metal-binding</keyword>
<dbReference type="Gene3D" id="6.10.140.2220">
    <property type="match status" value="1"/>
</dbReference>
<dbReference type="PROSITE" id="PS01360">
    <property type="entry name" value="ZF_MYND_1"/>
    <property type="match status" value="1"/>
</dbReference>
<feature type="repeat" description="ANK" evidence="9">
    <location>
        <begin position="49"/>
        <end position="81"/>
    </location>
</feature>
<dbReference type="PANTHER" id="PTHR24150:SF8">
    <property type="entry name" value="ANKYRIN REPEAT AND MYND DOMAIN-CONTAINING PROTEIN 2"/>
    <property type="match status" value="1"/>
</dbReference>
<evidence type="ECO:0000256" key="10">
    <source>
        <dbReference type="PROSITE-ProRule" id="PRU00134"/>
    </source>
</evidence>
<evidence type="ECO:0000313" key="14">
    <source>
        <dbReference type="Proteomes" id="UP000076420"/>
    </source>
</evidence>
<dbReference type="InterPro" id="IPR052452">
    <property type="entry name" value="Ankyrin-MYND_dom_contain_2"/>
</dbReference>
<dbReference type="PRINTS" id="PR01415">
    <property type="entry name" value="ANKYRIN"/>
</dbReference>
<proteinExistence type="predicted"/>
<feature type="compositionally biased region" description="Basic and acidic residues" evidence="11">
    <location>
        <begin position="473"/>
        <end position="490"/>
    </location>
</feature>
<dbReference type="PROSITE" id="PS50088">
    <property type="entry name" value="ANK_REPEAT"/>
    <property type="match status" value="2"/>
</dbReference>
<dbReference type="STRING" id="6526.A0A2C9MAI1"/>
<evidence type="ECO:0000259" key="12">
    <source>
        <dbReference type="PROSITE" id="PS50865"/>
    </source>
</evidence>
<evidence type="ECO:0000256" key="2">
    <source>
        <dbReference type="ARBA" id="ARBA00022723"/>
    </source>
</evidence>
<feature type="repeat" description="ANK" evidence="9">
    <location>
        <begin position="83"/>
        <end position="115"/>
    </location>
</feature>
<dbReference type="GO" id="GO:0005929">
    <property type="term" value="C:cilium"/>
    <property type="evidence" value="ECO:0007669"/>
    <property type="project" value="UniProtKB-SubCell"/>
</dbReference>
<dbReference type="InterPro" id="IPR002893">
    <property type="entry name" value="Znf_MYND"/>
</dbReference>
<dbReference type="KEGG" id="bgt:106054889"/>
<reference evidence="13" key="1">
    <citation type="submission" date="2020-05" db="UniProtKB">
        <authorList>
            <consortium name="EnsemblMetazoa"/>
        </authorList>
    </citation>
    <scope>IDENTIFICATION</scope>
    <source>
        <strain evidence="13">BB02</strain>
    </source>
</reference>
<dbReference type="FunFam" id="1.25.40.20:FF:000182">
    <property type="entry name" value="Ankyrin repeat and MYND domain containing 2a"/>
    <property type="match status" value="1"/>
</dbReference>
<dbReference type="InterPro" id="IPR002110">
    <property type="entry name" value="Ankyrin_rpt"/>
</dbReference>
<dbReference type="SMART" id="SM00248">
    <property type="entry name" value="ANK"/>
    <property type="match status" value="2"/>
</dbReference>
<dbReference type="Gene3D" id="1.25.40.20">
    <property type="entry name" value="Ankyrin repeat-containing domain"/>
    <property type="match status" value="1"/>
</dbReference>
<dbReference type="VEuPathDB" id="VectorBase:BGLB040385"/>
<keyword evidence="5" id="KW-0862">Zinc</keyword>
<feature type="compositionally biased region" description="Basic and acidic residues" evidence="11">
    <location>
        <begin position="445"/>
        <end position="456"/>
    </location>
</feature>
<sequence length="520" mass="58291">MVKMAGVTEDDKRTPDEKKLFELIEKGSNEAVISHVKATQVKVDCLDPKGMTPLQLAAFRGNKELCEFFLANGADVNSNYHENSYSALMFAALSGNRDVTRLMLEAGANVNHTNSVNRTASQMAAFVGQHQCVSVINNYFPREEIDYYTKPQGLEKEPKLPPNVAPALCTLVNFTNLHPVKISLYLQNHPELLDESAKVCIVLSRIVEKNMKSREINDIVAMKCHFISTVIKLAAEARGKDKDKSLNGWLKRLKEDWFKERKIEIYQVHLVRQAIKDFPYATSALLQQLVRQIAPVKIGNTPTALSILISSLNGQQFAWDASEGCDTCGEAKAEAKCAKCKMVVYCNRDCQKLHWATHKKFCERLADMMRSSYMFTAASIPTHVLEVYSKQHILAQLEIRSFAAIPNYSIQIVLLYKLQYKQEEEQRKLEEEAVKLRLEEEKLRLEEEQSKRDAESKTNSTGQTGGESNSASDIKDQDVNTEKSGEDLVKSVDGVTPSDGSSVKQLEQEITGSGEGVNES</sequence>
<dbReference type="Pfam" id="PF01753">
    <property type="entry name" value="zf-MYND"/>
    <property type="match status" value="1"/>
</dbReference>
<evidence type="ECO:0000256" key="3">
    <source>
        <dbReference type="ARBA" id="ARBA00022737"/>
    </source>
</evidence>
<feature type="compositionally biased region" description="Polar residues" evidence="11">
    <location>
        <begin position="457"/>
        <end position="472"/>
    </location>
</feature>
<evidence type="ECO:0000256" key="4">
    <source>
        <dbReference type="ARBA" id="ARBA00022771"/>
    </source>
</evidence>
<gene>
    <name evidence="13" type="primary">106054889</name>
</gene>
<keyword evidence="4 10" id="KW-0863">Zinc-finger</keyword>
<evidence type="ECO:0000256" key="7">
    <source>
        <dbReference type="ARBA" id="ARBA00023069"/>
    </source>
</evidence>
<evidence type="ECO:0000256" key="1">
    <source>
        <dbReference type="ARBA" id="ARBA00004138"/>
    </source>
</evidence>
<dbReference type="Pfam" id="PF12796">
    <property type="entry name" value="Ank_2"/>
    <property type="match status" value="1"/>
</dbReference>
<feature type="domain" description="MYND-type" evidence="12">
    <location>
        <begin position="325"/>
        <end position="362"/>
    </location>
</feature>
<name>A0A2C9MAI1_BIOGL</name>
<accession>A0A2C9MAI1</accession>
<evidence type="ECO:0000256" key="6">
    <source>
        <dbReference type="ARBA" id="ARBA00023043"/>
    </source>
</evidence>
<keyword evidence="8" id="KW-0966">Cell projection</keyword>
<dbReference type="InterPro" id="IPR036770">
    <property type="entry name" value="Ankyrin_rpt-contain_sf"/>
</dbReference>
<feature type="compositionally biased region" description="Polar residues" evidence="11">
    <location>
        <begin position="498"/>
        <end position="511"/>
    </location>
</feature>